<proteinExistence type="predicted"/>
<reference evidence="2 3" key="1">
    <citation type="submission" date="2020-02" db="EMBL/GenBank/DDBJ databases">
        <title>Sequencing the genomes of 1000 actinobacteria strains.</title>
        <authorList>
            <person name="Klenk H.-P."/>
        </authorList>
    </citation>
    <scope>NUCLEOTIDE SEQUENCE [LARGE SCALE GENOMIC DNA]</scope>
    <source>
        <strain evidence="2 3">DSM 27960</strain>
    </source>
</reference>
<organism evidence="2 3">
    <name type="scientific">Lysinibacter cavernae</name>
    <dbReference type="NCBI Taxonomy" id="1640652"/>
    <lineage>
        <taxon>Bacteria</taxon>
        <taxon>Bacillati</taxon>
        <taxon>Actinomycetota</taxon>
        <taxon>Actinomycetes</taxon>
        <taxon>Micrococcales</taxon>
        <taxon>Microbacteriaceae</taxon>
        <taxon>Lysinibacter</taxon>
    </lineage>
</organism>
<dbReference type="Gene3D" id="3.40.50.1820">
    <property type="entry name" value="alpha/beta hydrolase"/>
    <property type="match status" value="1"/>
</dbReference>
<dbReference type="GO" id="GO:0003824">
    <property type="term" value="F:catalytic activity"/>
    <property type="evidence" value="ECO:0007669"/>
    <property type="project" value="InterPro"/>
</dbReference>
<name>A0A7X5QZS7_9MICO</name>
<feature type="domain" description="AB hydrolase-1" evidence="1">
    <location>
        <begin position="78"/>
        <end position="324"/>
    </location>
</feature>
<keyword evidence="3" id="KW-1185">Reference proteome</keyword>
<dbReference type="GO" id="GO:0016020">
    <property type="term" value="C:membrane"/>
    <property type="evidence" value="ECO:0007669"/>
    <property type="project" value="TreeGrafter"/>
</dbReference>
<accession>A0A7X5QZS7</accession>
<dbReference type="RefSeq" id="WP_167147882.1">
    <property type="nucleotide sequence ID" value="NZ_JAAMOX010000001.1"/>
</dbReference>
<dbReference type="InterPro" id="IPR000073">
    <property type="entry name" value="AB_hydrolase_1"/>
</dbReference>
<gene>
    <name evidence="2" type="ORF">FHX76_000670</name>
</gene>
<dbReference type="InterPro" id="IPR000639">
    <property type="entry name" value="Epox_hydrolase-like"/>
</dbReference>
<comment type="caution">
    <text evidence="2">The sequence shown here is derived from an EMBL/GenBank/DDBJ whole genome shotgun (WGS) entry which is preliminary data.</text>
</comment>
<dbReference type="SUPFAM" id="SSF53474">
    <property type="entry name" value="alpha/beta-Hydrolases"/>
    <property type="match status" value="1"/>
</dbReference>
<dbReference type="PRINTS" id="PR00111">
    <property type="entry name" value="ABHYDROLASE"/>
</dbReference>
<dbReference type="InterPro" id="IPR029058">
    <property type="entry name" value="AB_hydrolase_fold"/>
</dbReference>
<protein>
    <submittedName>
        <fullName evidence="2">Pimeloyl-ACP methyl ester carboxylesterase</fullName>
    </submittedName>
</protein>
<dbReference type="PANTHER" id="PTHR43798:SF33">
    <property type="entry name" value="HYDROLASE, PUTATIVE (AFU_ORTHOLOGUE AFUA_2G14860)-RELATED"/>
    <property type="match status" value="1"/>
</dbReference>
<dbReference type="Proteomes" id="UP000541033">
    <property type="component" value="Unassembled WGS sequence"/>
</dbReference>
<evidence type="ECO:0000313" key="3">
    <source>
        <dbReference type="Proteomes" id="UP000541033"/>
    </source>
</evidence>
<evidence type="ECO:0000259" key="1">
    <source>
        <dbReference type="Pfam" id="PF12697"/>
    </source>
</evidence>
<sequence>MTSAGEQPVSIRVDAPLPQNDAPAATLAWLESEGKPTQHVIVVDGVESPYWEYFAEPRTGSRVSTAGATLAADDRATIILVHGFRGDHHGLLLLAAGLSDYRVIVPDLPGFGIAPPFPAGREHSVAEYSAWLAAFVSLVKRDGAPVYLLGHSFGSIVSSAAVAGGLRPEKLILVNPIGAPALSGPRGILTQFAVFYYWLGTKLPERVGYALLKSSIITRVSSVAMAKTRDRALRAWIHGQHDEYFSAFANRTVVLESFRASVSHDVSEFSERISVPTVLIAAEKDDITALSAQRTLVKRFQDGRLRVINSVGHLVHYEKPAEAVRYVREFLDS</sequence>
<dbReference type="PRINTS" id="PR00412">
    <property type="entry name" value="EPOXHYDRLASE"/>
</dbReference>
<dbReference type="EMBL" id="JAAMOX010000001">
    <property type="protein sequence ID" value="NIH52802.1"/>
    <property type="molecule type" value="Genomic_DNA"/>
</dbReference>
<dbReference type="Pfam" id="PF12697">
    <property type="entry name" value="Abhydrolase_6"/>
    <property type="match status" value="1"/>
</dbReference>
<evidence type="ECO:0000313" key="2">
    <source>
        <dbReference type="EMBL" id="NIH52802.1"/>
    </source>
</evidence>
<dbReference type="AlphaFoldDB" id="A0A7X5QZS7"/>
<dbReference type="InterPro" id="IPR050266">
    <property type="entry name" value="AB_hydrolase_sf"/>
</dbReference>
<dbReference type="PANTHER" id="PTHR43798">
    <property type="entry name" value="MONOACYLGLYCEROL LIPASE"/>
    <property type="match status" value="1"/>
</dbReference>